<dbReference type="AlphaFoldDB" id="A0A0M2JQ33"/>
<proteinExistence type="predicted"/>
<organism evidence="1 2">
    <name type="scientific">Mycolicibacterium obuense</name>
    <dbReference type="NCBI Taxonomy" id="1807"/>
    <lineage>
        <taxon>Bacteria</taxon>
        <taxon>Bacillati</taxon>
        <taxon>Actinomycetota</taxon>
        <taxon>Actinomycetes</taxon>
        <taxon>Mycobacteriales</taxon>
        <taxon>Mycobacteriaceae</taxon>
        <taxon>Mycolicibacterium</taxon>
    </lineage>
</organism>
<name>A0A0M2JQ33_9MYCO</name>
<evidence type="ECO:0000313" key="2">
    <source>
        <dbReference type="Proteomes" id="UP000034150"/>
    </source>
</evidence>
<gene>
    <name evidence="1" type="ORF">WN67_26045</name>
</gene>
<dbReference type="Proteomes" id="UP000034150">
    <property type="component" value="Unassembled WGS sequence"/>
</dbReference>
<dbReference type="OrthoDB" id="3544267at2"/>
<keyword evidence="2" id="KW-1185">Reference proteome</keyword>
<dbReference type="RefSeq" id="WP_046365970.1">
    <property type="nucleotide sequence ID" value="NZ_CALTXN010000022.1"/>
</dbReference>
<evidence type="ECO:0000313" key="1">
    <source>
        <dbReference type="EMBL" id="KKE99058.1"/>
    </source>
</evidence>
<dbReference type="EMBL" id="LAUZ02000018">
    <property type="protein sequence ID" value="KKE99058.1"/>
    <property type="molecule type" value="Genomic_DNA"/>
</dbReference>
<comment type="caution">
    <text evidence="1">The sequence shown here is derived from an EMBL/GenBank/DDBJ whole genome shotgun (WGS) entry which is preliminary data.</text>
</comment>
<protein>
    <submittedName>
        <fullName evidence="1">Uncharacterized protein</fullName>
    </submittedName>
</protein>
<sequence>MLEDALIALASAGGTTLVSAMVSDSWEGIKSRFLRIFGQGSPSELQSVEARLEDSRKALVAQQGAASDSARAEQVIEWRTRLRDLMENDPRYEAEVRSFIEDARGQIADSVGKVEQQAAAFDHAQQAVQGQGTQNVIFGSHGTDARG</sequence>
<accession>A0A0M2JQ33</accession>
<reference evidence="1 2" key="1">
    <citation type="journal article" date="2015" name="Genome Announc.">
        <title>Draft Genome Sequence of Mycobacterium obuense Strain UC1, Isolated from Patient Sputum.</title>
        <authorList>
            <person name="Greninger A.L."/>
            <person name="Cunningham G."/>
            <person name="Hsu E.D."/>
            <person name="Yu J.M."/>
            <person name="Chiu C.Y."/>
            <person name="Miller S."/>
        </authorList>
    </citation>
    <scope>NUCLEOTIDE SEQUENCE [LARGE SCALE GENOMIC DNA]</scope>
    <source>
        <strain evidence="1 2">UC1</strain>
    </source>
</reference>